<evidence type="ECO:0000256" key="1">
    <source>
        <dbReference type="ARBA" id="ARBA00004496"/>
    </source>
</evidence>
<evidence type="ECO:0000313" key="7">
    <source>
        <dbReference type="EMBL" id="OGM10081.1"/>
    </source>
</evidence>
<dbReference type="InterPro" id="IPR003735">
    <property type="entry name" value="Metal_Tscrpt_repr"/>
</dbReference>
<sequence>MKSQALHRYQIARGHLDKVVKMLEQGEYCINVVHQSIAVQAALRKADEVVLKNHLETCVSDSIKAGKSREAISEVMQVLKKR</sequence>
<accession>A0A1F7X530</accession>
<dbReference type="EMBL" id="MGFR01000001">
    <property type="protein sequence ID" value="OGM10081.1"/>
    <property type="molecule type" value="Genomic_DNA"/>
</dbReference>
<protein>
    <recommendedName>
        <fullName evidence="5">Copper-sensing transcriptional repressor CsoR</fullName>
    </recommendedName>
    <alternativeName>
        <fullName evidence="6">Copper-sensitive operon repressor</fullName>
    </alternativeName>
</protein>
<reference evidence="7 8" key="1">
    <citation type="journal article" date="2016" name="Nat. Commun.">
        <title>Thousands of microbial genomes shed light on interconnected biogeochemical processes in an aquifer system.</title>
        <authorList>
            <person name="Anantharaman K."/>
            <person name="Brown C.T."/>
            <person name="Hug L.A."/>
            <person name="Sharon I."/>
            <person name="Castelle C.J."/>
            <person name="Probst A.J."/>
            <person name="Thomas B.C."/>
            <person name="Singh A."/>
            <person name="Wilkins M.J."/>
            <person name="Karaoz U."/>
            <person name="Brodie E.L."/>
            <person name="Williams K.H."/>
            <person name="Hubbard S.S."/>
            <person name="Banfield J.F."/>
        </authorList>
    </citation>
    <scope>NUCLEOTIDE SEQUENCE [LARGE SCALE GENOMIC DNA]</scope>
</reference>
<evidence type="ECO:0000313" key="8">
    <source>
        <dbReference type="Proteomes" id="UP000176778"/>
    </source>
</evidence>
<proteinExistence type="predicted"/>
<dbReference type="AlphaFoldDB" id="A0A1F7X530"/>
<dbReference type="STRING" id="1802479.A2Y68_01385"/>
<evidence type="ECO:0000256" key="2">
    <source>
        <dbReference type="ARBA" id="ARBA00011738"/>
    </source>
</evidence>
<dbReference type="PANTHER" id="PTHR33677">
    <property type="entry name" value="TRANSCRIPTIONAL REPRESSOR FRMR-RELATED"/>
    <property type="match status" value="1"/>
</dbReference>
<dbReference type="GO" id="GO:0045892">
    <property type="term" value="P:negative regulation of DNA-templated transcription"/>
    <property type="evidence" value="ECO:0007669"/>
    <property type="project" value="UniProtKB-ARBA"/>
</dbReference>
<dbReference type="GO" id="GO:0046872">
    <property type="term" value="F:metal ion binding"/>
    <property type="evidence" value="ECO:0007669"/>
    <property type="project" value="UniProtKB-KW"/>
</dbReference>
<evidence type="ECO:0000256" key="5">
    <source>
        <dbReference type="ARBA" id="ARBA00039938"/>
    </source>
</evidence>
<dbReference type="InterPro" id="IPR038390">
    <property type="entry name" value="Metal_Tscrpt_repr_sf"/>
</dbReference>
<dbReference type="PANTHER" id="PTHR33677:SF4">
    <property type="entry name" value="COPPER-SENSING TRANSCRIPTIONAL REPRESSOR CSOR"/>
    <property type="match status" value="1"/>
</dbReference>
<dbReference type="GO" id="GO:0003677">
    <property type="term" value="F:DNA binding"/>
    <property type="evidence" value="ECO:0007669"/>
    <property type="project" value="InterPro"/>
</dbReference>
<evidence type="ECO:0000256" key="4">
    <source>
        <dbReference type="ARBA" id="ARBA00022723"/>
    </source>
</evidence>
<dbReference type="Proteomes" id="UP000176778">
    <property type="component" value="Unassembled WGS sequence"/>
</dbReference>
<name>A0A1F7X530_9BACT</name>
<evidence type="ECO:0000256" key="6">
    <source>
        <dbReference type="ARBA" id="ARBA00041544"/>
    </source>
</evidence>
<gene>
    <name evidence="7" type="ORF">A2Y68_01385</name>
</gene>
<dbReference type="Pfam" id="PF02583">
    <property type="entry name" value="Trns_repr_metal"/>
    <property type="match status" value="1"/>
</dbReference>
<comment type="subunit">
    <text evidence="2">Homodimer.</text>
</comment>
<keyword evidence="4" id="KW-0479">Metal-binding</keyword>
<comment type="subcellular location">
    <subcellularLocation>
        <location evidence="1">Cytoplasm</location>
    </subcellularLocation>
</comment>
<evidence type="ECO:0000256" key="3">
    <source>
        <dbReference type="ARBA" id="ARBA00022490"/>
    </source>
</evidence>
<dbReference type="Gene3D" id="1.20.58.1000">
    <property type="entry name" value="Metal-sensitive repressor, helix protomer"/>
    <property type="match status" value="1"/>
</dbReference>
<dbReference type="GO" id="GO:0005737">
    <property type="term" value="C:cytoplasm"/>
    <property type="evidence" value="ECO:0007669"/>
    <property type="project" value="UniProtKB-SubCell"/>
</dbReference>
<keyword evidence="3" id="KW-0963">Cytoplasm</keyword>
<comment type="caution">
    <text evidence="7">The sequence shown here is derived from an EMBL/GenBank/DDBJ whole genome shotgun (WGS) entry which is preliminary data.</text>
</comment>
<organism evidence="7 8">
    <name type="scientific">Candidatus Woesebacteria bacterium RBG_13_46_13</name>
    <dbReference type="NCBI Taxonomy" id="1802479"/>
    <lineage>
        <taxon>Bacteria</taxon>
        <taxon>Candidatus Woeseibacteriota</taxon>
    </lineage>
</organism>